<keyword evidence="3" id="KW-1185">Reference proteome</keyword>
<feature type="region of interest" description="Disordered" evidence="1">
    <location>
        <begin position="74"/>
        <end position="156"/>
    </location>
</feature>
<reference evidence="2" key="1">
    <citation type="submission" date="2016-10" db="EMBL/GenBank/DDBJ databases">
        <title>Genome sequence of Streptomyces mangrovisoli MUSC 149.</title>
        <authorList>
            <person name="Lee L.-H."/>
            <person name="Ser H.-L."/>
        </authorList>
    </citation>
    <scope>NUCLEOTIDE SEQUENCE [LARGE SCALE GENOMIC DNA]</scope>
    <source>
        <strain evidence="2">MUSC 149</strain>
    </source>
</reference>
<dbReference type="NCBIfam" id="NF046112">
    <property type="entry name" value="MSMEG_6209_Nter"/>
    <property type="match status" value="1"/>
</dbReference>
<proteinExistence type="predicted"/>
<dbReference type="Proteomes" id="UP000034196">
    <property type="component" value="Unassembled WGS sequence"/>
</dbReference>
<protein>
    <submittedName>
        <fullName evidence="2">Uncharacterized protein</fullName>
    </submittedName>
</protein>
<feature type="compositionally biased region" description="Basic and acidic residues" evidence="1">
    <location>
        <begin position="140"/>
        <end position="156"/>
    </location>
</feature>
<evidence type="ECO:0000313" key="2">
    <source>
        <dbReference type="EMBL" id="OIJ68061.1"/>
    </source>
</evidence>
<comment type="caution">
    <text evidence="2">The sequence shown here is derived from an EMBL/GenBank/DDBJ whole genome shotgun (WGS) entry which is preliminary data.</text>
</comment>
<dbReference type="AlphaFoldDB" id="A0A1J4P3K2"/>
<sequence>MAERLTDVYRGRRSAAQVDAAVAAAVEHFAGSRIRDFVPVLAERRARSALDAAAAPGPGPEVVAKAFGPGVMAAASPSEAASPPEVVPLSEAVSPSGIVSPSEGGAPPVECDSPRRFPAHGGVDAPLETGGAGGPSNGREPTRTPPDPHRLTSDFR</sequence>
<gene>
    <name evidence="2" type="ORF">WN71_009685</name>
</gene>
<accession>A0A1J4P3K2</accession>
<organism evidence="2 3">
    <name type="scientific">Streptomyces mangrovisoli</name>
    <dbReference type="NCBI Taxonomy" id="1428628"/>
    <lineage>
        <taxon>Bacteria</taxon>
        <taxon>Bacillati</taxon>
        <taxon>Actinomycetota</taxon>
        <taxon>Actinomycetes</taxon>
        <taxon>Kitasatosporales</taxon>
        <taxon>Streptomycetaceae</taxon>
        <taxon>Streptomyces</taxon>
    </lineage>
</organism>
<evidence type="ECO:0000313" key="3">
    <source>
        <dbReference type="Proteomes" id="UP000034196"/>
    </source>
</evidence>
<evidence type="ECO:0000256" key="1">
    <source>
        <dbReference type="SAM" id="MobiDB-lite"/>
    </source>
</evidence>
<dbReference type="Gene3D" id="1.10.8.1060">
    <property type="entry name" value="Corynebacterium glutamicum thioredoxin-dependent arsenate reductase, N-terminal domain"/>
    <property type="match status" value="1"/>
</dbReference>
<feature type="compositionally biased region" description="Low complexity" evidence="1">
    <location>
        <begin position="74"/>
        <end position="88"/>
    </location>
</feature>
<name>A0A1J4P3K2_9ACTN</name>
<dbReference type="EMBL" id="LAVA02000019">
    <property type="protein sequence ID" value="OIJ68061.1"/>
    <property type="molecule type" value="Genomic_DNA"/>
</dbReference>